<proteinExistence type="predicted"/>
<dbReference type="InterPro" id="IPR014976">
    <property type="entry name" value="AbpA_HamA_C"/>
</dbReference>
<dbReference type="Pfam" id="PF08878">
    <property type="entry name" value="HamA"/>
    <property type="match status" value="1"/>
</dbReference>
<dbReference type="EMBL" id="BMTZ01000004">
    <property type="protein sequence ID" value="GGT45086.1"/>
    <property type="molecule type" value="Genomic_DNA"/>
</dbReference>
<keyword evidence="3" id="KW-1185">Reference proteome</keyword>
<evidence type="ECO:0000259" key="1">
    <source>
        <dbReference type="Pfam" id="PF08878"/>
    </source>
</evidence>
<feature type="domain" description="Anti-bacteriophage protein A/HamA C-terminal" evidence="1">
    <location>
        <begin position="11"/>
        <end position="287"/>
    </location>
</feature>
<reference evidence="3" key="1">
    <citation type="journal article" date="2019" name="Int. J. Syst. Evol. Microbiol.">
        <title>The Global Catalogue of Microorganisms (GCM) 10K type strain sequencing project: providing services to taxonomists for standard genome sequencing and annotation.</title>
        <authorList>
            <consortium name="The Broad Institute Genomics Platform"/>
            <consortium name="The Broad Institute Genome Sequencing Center for Infectious Disease"/>
            <person name="Wu L."/>
            <person name="Ma J."/>
        </authorList>
    </citation>
    <scope>NUCLEOTIDE SEQUENCE [LARGE SCALE GENOMIC DNA]</scope>
    <source>
        <strain evidence="3">JCM 4422</strain>
    </source>
</reference>
<evidence type="ECO:0000313" key="3">
    <source>
        <dbReference type="Proteomes" id="UP000629911"/>
    </source>
</evidence>
<protein>
    <recommendedName>
        <fullName evidence="1">Anti-bacteriophage protein A/HamA C-terminal domain-containing protein</fullName>
    </recommendedName>
</protein>
<sequence>MQVQRAFLEVIVDDASIDPPLSGICAGFESGQWRTRQLAKRLFDDVIDFALSYSERQEFNSDTGMLMVGRAMRKIYTSEKYARRGEFGELLLHVALREVFKTETALSKIYFKDGSNETVKGFDAVHIVDNGTGLELWLGEVKFYNRLSSAIRDVVAELHDHIDSEYLRGEFLAVEGKIDRSWKHAPKLLSMIHEDVSLDEIFESITIPVLLTYDSPAVAARVAELSGDPNRGSSDTKEAYRAAFEEEVRKGWGSFVAAGLPRKVRIRLILVPLHLKKDLVDALHERLKLWQEVTA</sequence>
<organism evidence="2 3">
    <name type="scientific">Streptomyces variabilis</name>
    <dbReference type="NCBI Taxonomy" id="67372"/>
    <lineage>
        <taxon>Bacteria</taxon>
        <taxon>Bacillati</taxon>
        <taxon>Actinomycetota</taxon>
        <taxon>Actinomycetes</taxon>
        <taxon>Kitasatosporales</taxon>
        <taxon>Streptomycetaceae</taxon>
        <taxon>Streptomyces</taxon>
        <taxon>Streptomyces griseoincarnatus group</taxon>
    </lineage>
</organism>
<dbReference type="Proteomes" id="UP000629911">
    <property type="component" value="Unassembled WGS sequence"/>
</dbReference>
<gene>
    <name evidence="2" type="ORF">GCM10010287_17820</name>
</gene>
<accession>A0ABQ2TUI8</accession>
<evidence type="ECO:0000313" key="2">
    <source>
        <dbReference type="EMBL" id="GGT45086.1"/>
    </source>
</evidence>
<comment type="caution">
    <text evidence="2">The sequence shown here is derived from an EMBL/GenBank/DDBJ whole genome shotgun (WGS) entry which is preliminary data.</text>
</comment>
<name>A0ABQ2TUI8_9ACTN</name>